<evidence type="ECO:0000256" key="1">
    <source>
        <dbReference type="SAM" id="MobiDB-lite"/>
    </source>
</evidence>
<name>A0A1I8J9Z3_9PLAT</name>
<keyword evidence="2" id="KW-1185">Reference proteome</keyword>
<proteinExistence type="predicted"/>
<feature type="region of interest" description="Disordered" evidence="1">
    <location>
        <begin position="38"/>
        <end position="94"/>
    </location>
</feature>
<accession>A0A1I8J9Z3</accession>
<protein>
    <submittedName>
        <fullName evidence="3 4">PH domain-containing protein</fullName>
    </submittedName>
</protein>
<evidence type="ECO:0000313" key="3">
    <source>
        <dbReference type="WBParaSite" id="maker-uti_cns_0001808-snap-gene-0.4-mRNA-1"/>
    </source>
</evidence>
<organism evidence="2 4">
    <name type="scientific">Macrostomum lignano</name>
    <dbReference type="NCBI Taxonomy" id="282301"/>
    <lineage>
        <taxon>Eukaryota</taxon>
        <taxon>Metazoa</taxon>
        <taxon>Spiralia</taxon>
        <taxon>Lophotrochozoa</taxon>
        <taxon>Platyhelminthes</taxon>
        <taxon>Rhabditophora</taxon>
        <taxon>Macrostomorpha</taxon>
        <taxon>Macrostomida</taxon>
        <taxon>Macrostomidae</taxon>
        <taxon>Macrostomum</taxon>
    </lineage>
</organism>
<reference evidence="3 4" key="1">
    <citation type="submission" date="2016-11" db="UniProtKB">
        <authorList>
            <consortium name="WormBaseParasite"/>
        </authorList>
    </citation>
    <scope>IDENTIFICATION</scope>
</reference>
<dbReference type="AlphaFoldDB" id="A0A1I8J9Z3"/>
<sequence>MIPSAFYIQTPSSGVIELANVSAAAEWLQHLNSAATSTAADYGSTRLSNKSGTETPPLRKRRRVSSSNAAAAAQSSEDRSQLSSASQQQQQQQQ</sequence>
<dbReference type="WBParaSite" id="maker-uti_cns_0046412-snap-gene-0.15-mRNA-1">
    <property type="protein sequence ID" value="maker-uti_cns_0046412-snap-gene-0.15-mRNA-1"/>
    <property type="gene ID" value="maker-uti_cns_0046412-snap-gene-0.15"/>
</dbReference>
<dbReference type="WBParaSite" id="maker-uti_cns_0001808-snap-gene-0.4-mRNA-1">
    <property type="protein sequence ID" value="maker-uti_cns_0001808-snap-gene-0.4-mRNA-1"/>
    <property type="gene ID" value="maker-uti_cns_0001808-snap-gene-0.4"/>
</dbReference>
<feature type="compositionally biased region" description="Polar residues" evidence="1">
    <location>
        <begin position="38"/>
        <end position="54"/>
    </location>
</feature>
<evidence type="ECO:0000313" key="4">
    <source>
        <dbReference type="WBParaSite" id="maker-uti_cns_0046412-snap-gene-0.15-mRNA-1"/>
    </source>
</evidence>
<dbReference type="Proteomes" id="UP000095280">
    <property type="component" value="Unplaced"/>
</dbReference>
<evidence type="ECO:0000313" key="2">
    <source>
        <dbReference type="Proteomes" id="UP000095280"/>
    </source>
</evidence>
<feature type="compositionally biased region" description="Low complexity" evidence="1">
    <location>
        <begin position="65"/>
        <end position="94"/>
    </location>
</feature>